<dbReference type="InterPro" id="IPR057684">
    <property type="entry name" value="DUF7924"/>
</dbReference>
<sequence length="534" mass="59761">MTTRAALRETPGRRRGRDIRGRQQAQPDDSSRKRRRPLRDGHEGADTIEPEHRRKSRRIQERCQFLALATTPTPHEHVADSAAAAGKPPLQATTTTCSLKRQAAKQRRTTSGSLPRPSPPRSVHIEGQPHDTEDPSSRPIQQAQTSAGDKENFIQEWLERSSWSRISDLSANMPHEPVPALPSPGKSPESMLSASRKSEKSVASVPDANYRQSLKFRRIYIESDDPPAELMQRAKRIISRSRAPPEMDDATVQDVRAKSRRLASAPEETITQQLASDLIPSMNSLPDARLCSSRNQLWYNSVPVPLDSSLLTNPLPLPKPKPDLVFGYSETAFTRNQRATIELLIDDQFGRSYAIPDENVHFPFLEIEFRSQAKNGTHYVATNQAAGAGAIALHGRMDLTQRSSRIQTFEYNEPQYFSVSMDHQLAQINVHWDPQGIRALSRAIKNILDEATDSRLRTLCSALDAYREIVARKRDFANANSQRAQGQQKTPSEPQSARRSVEMHPPELPASTIRHGEAANAQGAQRRHHCSAEP</sequence>
<feature type="compositionally biased region" description="Basic and acidic residues" evidence="1">
    <location>
        <begin position="1"/>
        <end position="12"/>
    </location>
</feature>
<dbReference type="HOGENOM" id="CLU_038282_1_0_1"/>
<feature type="region of interest" description="Disordered" evidence="1">
    <location>
        <begin position="478"/>
        <end position="534"/>
    </location>
</feature>
<evidence type="ECO:0000256" key="1">
    <source>
        <dbReference type="SAM" id="MobiDB-lite"/>
    </source>
</evidence>
<dbReference type="AlphaFoldDB" id="A0A0D1YGQ2"/>
<dbReference type="OrthoDB" id="5426775at2759"/>
<dbReference type="STRING" id="91928.A0A0D1YGQ2"/>
<dbReference type="GeneID" id="27334030"/>
<feature type="compositionally biased region" description="Polar residues" evidence="1">
    <location>
        <begin position="138"/>
        <end position="147"/>
    </location>
</feature>
<feature type="region of interest" description="Disordered" evidence="1">
    <location>
        <begin position="1"/>
        <end position="154"/>
    </location>
</feature>
<keyword evidence="4" id="KW-1185">Reference proteome</keyword>
<name>A0A0D1YGQ2_9EURO</name>
<dbReference type="Proteomes" id="UP000053328">
    <property type="component" value="Unassembled WGS sequence"/>
</dbReference>
<feature type="compositionally biased region" description="Basic residues" evidence="1">
    <location>
        <begin position="525"/>
        <end position="534"/>
    </location>
</feature>
<feature type="compositionally biased region" description="Polar residues" evidence="1">
    <location>
        <begin position="478"/>
        <end position="498"/>
    </location>
</feature>
<protein>
    <recommendedName>
        <fullName evidence="2">DUF7924 domain-containing protein</fullName>
    </recommendedName>
</protein>
<evidence type="ECO:0000313" key="3">
    <source>
        <dbReference type="EMBL" id="KIW14166.1"/>
    </source>
</evidence>
<accession>A0A0D1YGQ2</accession>
<feature type="compositionally biased region" description="Basic and acidic residues" evidence="1">
    <location>
        <begin position="38"/>
        <end position="52"/>
    </location>
</feature>
<gene>
    <name evidence="3" type="ORF">PV08_06947</name>
</gene>
<reference evidence="3 4" key="1">
    <citation type="submission" date="2015-01" db="EMBL/GenBank/DDBJ databases">
        <title>The Genome Sequence of Exophiala spinifera CBS89968.</title>
        <authorList>
            <consortium name="The Broad Institute Genomics Platform"/>
            <person name="Cuomo C."/>
            <person name="de Hoog S."/>
            <person name="Gorbushina A."/>
            <person name="Stielow B."/>
            <person name="Teixiera M."/>
            <person name="Abouelleil A."/>
            <person name="Chapman S.B."/>
            <person name="Priest M."/>
            <person name="Young S.K."/>
            <person name="Wortman J."/>
            <person name="Nusbaum C."/>
            <person name="Birren B."/>
        </authorList>
    </citation>
    <scope>NUCLEOTIDE SEQUENCE [LARGE SCALE GENOMIC DNA]</scope>
    <source>
        <strain evidence="3 4">CBS 89968</strain>
    </source>
</reference>
<dbReference type="VEuPathDB" id="FungiDB:PV08_06947"/>
<dbReference type="PANTHER" id="PTHR42470">
    <property type="entry name" value="VAST DOMAIN-CONTAINING PROTEIN"/>
    <property type="match status" value="1"/>
</dbReference>
<dbReference type="Pfam" id="PF25545">
    <property type="entry name" value="DUF7924"/>
    <property type="match status" value="1"/>
</dbReference>
<dbReference type="PANTHER" id="PTHR42470:SF2">
    <property type="match status" value="1"/>
</dbReference>
<evidence type="ECO:0000259" key="2">
    <source>
        <dbReference type="Pfam" id="PF25545"/>
    </source>
</evidence>
<feature type="region of interest" description="Disordered" evidence="1">
    <location>
        <begin position="169"/>
        <end position="206"/>
    </location>
</feature>
<dbReference type="EMBL" id="KN847496">
    <property type="protein sequence ID" value="KIW14166.1"/>
    <property type="molecule type" value="Genomic_DNA"/>
</dbReference>
<organism evidence="3 4">
    <name type="scientific">Exophiala spinifera</name>
    <dbReference type="NCBI Taxonomy" id="91928"/>
    <lineage>
        <taxon>Eukaryota</taxon>
        <taxon>Fungi</taxon>
        <taxon>Dikarya</taxon>
        <taxon>Ascomycota</taxon>
        <taxon>Pezizomycotina</taxon>
        <taxon>Eurotiomycetes</taxon>
        <taxon>Chaetothyriomycetidae</taxon>
        <taxon>Chaetothyriales</taxon>
        <taxon>Herpotrichiellaceae</taxon>
        <taxon>Exophiala</taxon>
    </lineage>
</organism>
<feature type="compositionally biased region" description="Basic and acidic residues" evidence="1">
    <location>
        <begin position="123"/>
        <end position="136"/>
    </location>
</feature>
<proteinExistence type="predicted"/>
<evidence type="ECO:0000313" key="4">
    <source>
        <dbReference type="Proteomes" id="UP000053328"/>
    </source>
</evidence>
<dbReference type="RefSeq" id="XP_016234382.1">
    <property type="nucleotide sequence ID" value="XM_016381280.1"/>
</dbReference>
<feature type="domain" description="DUF7924" evidence="2">
    <location>
        <begin position="256"/>
        <end position="432"/>
    </location>
</feature>